<organism evidence="2 3">
    <name type="scientific">Anatilimnocola aggregata</name>
    <dbReference type="NCBI Taxonomy" id="2528021"/>
    <lineage>
        <taxon>Bacteria</taxon>
        <taxon>Pseudomonadati</taxon>
        <taxon>Planctomycetota</taxon>
        <taxon>Planctomycetia</taxon>
        <taxon>Pirellulales</taxon>
        <taxon>Pirellulaceae</taxon>
        <taxon>Anatilimnocola</taxon>
    </lineage>
</organism>
<name>A0A517Y5N9_9BACT</name>
<dbReference type="Gene3D" id="2.60.40.4070">
    <property type="match status" value="1"/>
</dbReference>
<dbReference type="SUPFAM" id="SSF101898">
    <property type="entry name" value="NHL repeat"/>
    <property type="match status" value="1"/>
</dbReference>
<dbReference type="AlphaFoldDB" id="A0A517Y5N9"/>
<dbReference type="OrthoDB" id="9799230at2"/>
<dbReference type="Proteomes" id="UP000315017">
    <property type="component" value="Chromosome"/>
</dbReference>
<evidence type="ECO:0000313" key="3">
    <source>
        <dbReference type="Proteomes" id="UP000315017"/>
    </source>
</evidence>
<protein>
    <submittedName>
        <fullName evidence="2">SMP-30/Gluconolaconase/LRE-like region</fullName>
    </submittedName>
</protein>
<reference evidence="2 3" key="1">
    <citation type="submission" date="2019-02" db="EMBL/GenBank/DDBJ databases">
        <title>Deep-cultivation of Planctomycetes and their phenomic and genomic characterization uncovers novel biology.</title>
        <authorList>
            <person name="Wiegand S."/>
            <person name="Jogler M."/>
            <person name="Boedeker C."/>
            <person name="Pinto D."/>
            <person name="Vollmers J."/>
            <person name="Rivas-Marin E."/>
            <person name="Kohn T."/>
            <person name="Peeters S.H."/>
            <person name="Heuer A."/>
            <person name="Rast P."/>
            <person name="Oberbeckmann S."/>
            <person name="Bunk B."/>
            <person name="Jeske O."/>
            <person name="Meyerdierks A."/>
            <person name="Storesund J.E."/>
            <person name="Kallscheuer N."/>
            <person name="Luecker S."/>
            <person name="Lage O.M."/>
            <person name="Pohl T."/>
            <person name="Merkel B.J."/>
            <person name="Hornburger P."/>
            <person name="Mueller R.-W."/>
            <person name="Bruemmer F."/>
            <person name="Labrenz M."/>
            <person name="Spormann A.M."/>
            <person name="Op den Camp H."/>
            <person name="Overmann J."/>
            <person name="Amann R."/>
            <person name="Jetten M.S.M."/>
            <person name="Mascher T."/>
            <person name="Medema M.H."/>
            <person name="Devos D.P."/>
            <person name="Kaster A.-K."/>
            <person name="Ovreas L."/>
            <person name="Rohde M."/>
            <person name="Galperin M.Y."/>
            <person name="Jogler C."/>
        </authorList>
    </citation>
    <scope>NUCLEOTIDE SEQUENCE [LARGE SCALE GENOMIC DNA]</scope>
    <source>
        <strain evidence="2 3">ETA_A8</strain>
    </source>
</reference>
<dbReference type="EMBL" id="CP036274">
    <property type="protein sequence ID" value="QDU25520.1"/>
    <property type="molecule type" value="Genomic_DNA"/>
</dbReference>
<evidence type="ECO:0000256" key="1">
    <source>
        <dbReference type="SAM" id="SignalP"/>
    </source>
</evidence>
<gene>
    <name evidence="2" type="ORF">ETAA8_05890</name>
</gene>
<evidence type="ECO:0000313" key="2">
    <source>
        <dbReference type="EMBL" id="QDU25520.1"/>
    </source>
</evidence>
<sequence precursor="true">MTRIWFAWLLVLGTSASLVSAKEATFVSSPKVAREAAGVRIAFEVSAATDVEVAILDRKSKVVRHLAAGVLGGKNPPPVPLQPGLQQSLLWDGKDDDGRPVEGNDFQVRLRAGMRVSFGKLIGGSPYTGSVSMMPYRAPVNGLVTDEQGNLLVLLMSDVGSHGNSGRWPWQLRKFDSAGNYQRTLLPYPPSTKPAQASGYTLLQTDDQRFLPANQSSLYPVFSSLGNEIVPRLSAGRVVFVRTESRELNFLSLDGSNGLQTIKMWPASSKLNCPNWLDIQVALAPDGKTAYYSNVAGVPYDGRKPEDIDSAWPQGRIYRQDLTTAGSVPTPLFDLQLPDWRQNPYWMPSAWDKKSAAAGIDTDAQGNVVVCDLVNQQVVEISPLGKLLSQTPVAWPDKVLVSRKSGDLYVLSRKVSRGSLPPATLSKITGRGAAAKVVATLELDGIVGGGYTLDETGSAPVLWLAGPRTQSGRESSALVRVEDQGSKLTIAGDQYLNRDPKAITFVSYTDIDREQELIYVTRSGGTVWRFDGITGEGGPLPFRAADVAIGPRGDVFTLGTVGSFEGPIARYTRELKPVTAVSTEANTFGYVSNRAGRGISICGFDVDSQGRVYATFGSNECHVRVFDPQGELVDFPRKIADVRGKGDIPVAISGVTGFGGSLRVDRAGNMYLLQGGFPPKTTLPMGFAADEAYQNAVGTIYKFPPSGGEIDSSNNKVKSVHGAVTQYVGCGAVSQWRAAGSCVCTKPRFDVDDFGRLYIPNSITFSVSVRDNADNEILHCGEYGNIDCQGSGSLEPQPSIPLGWPVTASASDKYVYIGDCLNHRVVRVDKQYAAENIVKLP</sequence>
<proteinExistence type="predicted"/>
<accession>A0A517Y5N9</accession>
<dbReference type="SUPFAM" id="SSF63829">
    <property type="entry name" value="Calcium-dependent phosphotriesterase"/>
    <property type="match status" value="1"/>
</dbReference>
<dbReference type="KEGG" id="aagg:ETAA8_05890"/>
<keyword evidence="1" id="KW-0732">Signal</keyword>
<feature type="chain" id="PRO_5021967479" evidence="1">
    <location>
        <begin position="22"/>
        <end position="841"/>
    </location>
</feature>
<keyword evidence="3" id="KW-1185">Reference proteome</keyword>
<dbReference type="RefSeq" id="WP_145084595.1">
    <property type="nucleotide sequence ID" value="NZ_CP036274.1"/>
</dbReference>
<feature type="signal peptide" evidence="1">
    <location>
        <begin position="1"/>
        <end position="21"/>
    </location>
</feature>